<keyword evidence="1" id="KW-0028">Amino-acid biosynthesis</keyword>
<dbReference type="Pfam" id="PF03444">
    <property type="entry name" value="WHD_HrcA"/>
    <property type="match status" value="1"/>
</dbReference>
<keyword evidence="7" id="KW-1185">Reference proteome</keyword>
<dbReference type="EMBL" id="LYOS01000006">
    <property type="protein sequence ID" value="OFV67217.1"/>
    <property type="molecule type" value="Genomic_DNA"/>
</dbReference>
<dbReference type="GO" id="GO:0006355">
    <property type="term" value="P:regulation of DNA-templated transcription"/>
    <property type="evidence" value="ECO:0007669"/>
    <property type="project" value="InterPro"/>
</dbReference>
<keyword evidence="2 4" id="KW-0129">CBS domain</keyword>
<dbReference type="PROSITE" id="PS51371">
    <property type="entry name" value="CBS"/>
    <property type="match status" value="2"/>
</dbReference>
<organism evidence="6 7">
    <name type="scientific">Candidatus Syntropharchaeum caldarium</name>
    <dbReference type="NCBI Taxonomy" id="1838285"/>
    <lineage>
        <taxon>Archaea</taxon>
        <taxon>Methanobacteriati</taxon>
        <taxon>Methanobacteriota</taxon>
        <taxon>Stenosarchaea group</taxon>
        <taxon>Methanomicrobia</taxon>
        <taxon>Methanosarcinales</taxon>
        <taxon>ANME-2 cluster</taxon>
        <taxon>Candidatus Syntropharchaeum</taxon>
    </lineage>
</organism>
<evidence type="ECO:0000256" key="2">
    <source>
        <dbReference type="ARBA" id="ARBA00023122"/>
    </source>
</evidence>
<evidence type="ECO:0000313" key="6">
    <source>
        <dbReference type="EMBL" id="OFV67217.1"/>
    </source>
</evidence>
<dbReference type="Proteomes" id="UP000186940">
    <property type="component" value="Unassembled WGS sequence"/>
</dbReference>
<feature type="domain" description="CBS" evidence="5">
    <location>
        <begin position="239"/>
        <end position="294"/>
    </location>
</feature>
<dbReference type="InterPro" id="IPR016436">
    <property type="entry name" value="UCP005063_CBS"/>
</dbReference>
<dbReference type="SUPFAM" id="SSF46785">
    <property type="entry name" value="Winged helix' DNA-binding domain"/>
    <property type="match status" value="1"/>
</dbReference>
<accession>A0A1F2P780</accession>
<dbReference type="InterPro" id="IPR005104">
    <property type="entry name" value="WHTH_HrcA_DNA-bd"/>
</dbReference>
<keyword evidence="3" id="KW-0486">Methionine biosynthesis</keyword>
<evidence type="ECO:0000313" key="7">
    <source>
        <dbReference type="Proteomes" id="UP000186940"/>
    </source>
</evidence>
<dbReference type="InterPro" id="IPR051257">
    <property type="entry name" value="Diverse_CBS-Domain"/>
</dbReference>
<dbReference type="SUPFAM" id="SSF54631">
    <property type="entry name" value="CBS-domain pair"/>
    <property type="match status" value="1"/>
</dbReference>
<gene>
    <name evidence="6" type="ORF">SCAL_001659</name>
</gene>
<dbReference type="PATRIC" id="fig|1838285.3.peg.1684"/>
<dbReference type="GO" id="GO:0009086">
    <property type="term" value="P:methionine biosynthetic process"/>
    <property type="evidence" value="ECO:0007669"/>
    <property type="project" value="UniProtKB-KW"/>
</dbReference>
<protein>
    <recommendedName>
        <fullName evidence="5">CBS domain-containing protein</fullName>
    </recommendedName>
</protein>
<dbReference type="Gene3D" id="3.10.580.10">
    <property type="entry name" value="CBS-domain"/>
    <property type="match status" value="1"/>
</dbReference>
<dbReference type="InterPro" id="IPR036388">
    <property type="entry name" value="WH-like_DNA-bd_sf"/>
</dbReference>
<proteinExistence type="predicted"/>
<name>A0A1F2P780_9EURY</name>
<feature type="domain" description="CBS" evidence="5">
    <location>
        <begin position="177"/>
        <end position="234"/>
    </location>
</feature>
<dbReference type="PIRSF" id="PIRSF005063">
    <property type="entry name" value="UCP005063_CBS_MJ1232"/>
    <property type="match status" value="1"/>
</dbReference>
<dbReference type="STRING" id="1838285.SCAL_001659"/>
<dbReference type="AlphaFoldDB" id="A0A1F2P780"/>
<dbReference type="GO" id="GO:0003677">
    <property type="term" value="F:DNA binding"/>
    <property type="evidence" value="ECO:0007669"/>
    <property type="project" value="InterPro"/>
</dbReference>
<reference evidence="6" key="1">
    <citation type="submission" date="2016-05" db="EMBL/GenBank/DDBJ databases">
        <title>Microbial consortia oxidize butane by reversing methanogenesis.</title>
        <authorList>
            <person name="Laso-Perez R."/>
            <person name="Richter M."/>
            <person name="Wegener G."/>
            <person name="Musat F."/>
        </authorList>
    </citation>
    <scope>NUCLEOTIDE SEQUENCE [LARGE SCALE GENOMIC DNA]</scope>
    <source>
        <strain evidence="6">BOX2</strain>
    </source>
</reference>
<dbReference type="Gene3D" id="1.10.10.10">
    <property type="entry name" value="Winged helix-like DNA-binding domain superfamily/Winged helix DNA-binding domain"/>
    <property type="match status" value="1"/>
</dbReference>
<dbReference type="SMART" id="SM00116">
    <property type="entry name" value="CBS"/>
    <property type="match status" value="2"/>
</dbReference>
<evidence type="ECO:0000256" key="4">
    <source>
        <dbReference type="PROSITE-ProRule" id="PRU00703"/>
    </source>
</evidence>
<dbReference type="InterPro" id="IPR000644">
    <property type="entry name" value="CBS_dom"/>
</dbReference>
<sequence>MELTPIQKEVLTALIGIYHKKGSAVKGEEIAQLIDRNPGTIRNQMQSLKVLGLVEGMPGPKGGYKATGMAYEILSVDTSEGKVHIPVKRNGEVVEGVTVEEMSLKTLRNPAACNATLRMIGNIREFVEGDAIEVGPTPVNKLILVGTVIGRDDSENTLLIEIKKMITLPMMPIGEYISSKLVFIPSNASIQEASRLLVENNVQRALVMERDTIKGIISFKDIGKALASGKLHTRVKELAKKEVVSIESEESVYDAALMVDKYNVGSVLVTENGVPKGIVNRADVLKEFAIYSDT</sequence>
<evidence type="ECO:0000259" key="5">
    <source>
        <dbReference type="PROSITE" id="PS51371"/>
    </source>
</evidence>
<comment type="caution">
    <text evidence="6">The sequence shown here is derived from an EMBL/GenBank/DDBJ whole genome shotgun (WGS) entry which is preliminary data.</text>
</comment>
<dbReference type="PANTHER" id="PTHR43080:SF2">
    <property type="entry name" value="CBS DOMAIN-CONTAINING PROTEIN"/>
    <property type="match status" value="1"/>
</dbReference>
<evidence type="ECO:0000256" key="1">
    <source>
        <dbReference type="ARBA" id="ARBA00022605"/>
    </source>
</evidence>
<dbReference type="InterPro" id="IPR046342">
    <property type="entry name" value="CBS_dom_sf"/>
</dbReference>
<evidence type="ECO:0000256" key="3">
    <source>
        <dbReference type="ARBA" id="ARBA00023167"/>
    </source>
</evidence>
<dbReference type="PANTHER" id="PTHR43080">
    <property type="entry name" value="CBS DOMAIN-CONTAINING PROTEIN CBSX3, MITOCHONDRIAL"/>
    <property type="match status" value="1"/>
</dbReference>
<dbReference type="Pfam" id="PF00571">
    <property type="entry name" value="CBS"/>
    <property type="match status" value="2"/>
</dbReference>
<dbReference type="InterPro" id="IPR036390">
    <property type="entry name" value="WH_DNA-bd_sf"/>
</dbReference>